<organism evidence="3 4">
    <name type="scientific">Henriciella mobilis</name>
    <dbReference type="NCBI Taxonomy" id="2305467"/>
    <lineage>
        <taxon>Bacteria</taxon>
        <taxon>Pseudomonadati</taxon>
        <taxon>Pseudomonadota</taxon>
        <taxon>Alphaproteobacteria</taxon>
        <taxon>Hyphomonadales</taxon>
        <taxon>Hyphomonadaceae</taxon>
        <taxon>Henriciella</taxon>
    </lineage>
</organism>
<dbReference type="PRINTS" id="PR00111">
    <property type="entry name" value="ABHYDROLASE"/>
</dbReference>
<dbReference type="GO" id="GO:0016020">
    <property type="term" value="C:membrane"/>
    <property type="evidence" value="ECO:0007669"/>
    <property type="project" value="TreeGrafter"/>
</dbReference>
<feature type="domain" description="AB hydrolase-1" evidence="2">
    <location>
        <begin position="29"/>
        <end position="269"/>
    </location>
</feature>
<sequence>MSDIFYKSTDGLDLYARSYGPEDAPLTALCMHGLTRNHKDFEPMIAALGGTYRFIAVDVRGRGQSDRTMEAETYTPMVYAGDMLTLLDHLNLQRVALIGTSMGGLMAMLMAKSAPNRFSGIVLNDVGPVVERAGLERIAAYASDPKPVESWCDAISKTKASQGAAFPDYGDDDWSAFAKRTWKQQPDGRLELDYDPEITNSLAESKPGLLTRIVMWRVFSSLKKIPLLVVRGGESDILSQKIAARMIKRHKDAELAVVPGRGHAPMLDEPAAVSAISAFLKRIETQS</sequence>
<accession>A0A399RS08</accession>
<evidence type="ECO:0000313" key="3">
    <source>
        <dbReference type="EMBL" id="RIJ33064.1"/>
    </source>
</evidence>
<dbReference type="Proteomes" id="UP000266385">
    <property type="component" value="Unassembled WGS sequence"/>
</dbReference>
<dbReference type="OrthoDB" id="9791366at2"/>
<evidence type="ECO:0000256" key="1">
    <source>
        <dbReference type="ARBA" id="ARBA00022801"/>
    </source>
</evidence>
<dbReference type="RefSeq" id="WP_119375142.1">
    <property type="nucleotide sequence ID" value="NZ_QWFX01000005.1"/>
</dbReference>
<dbReference type="AlphaFoldDB" id="A0A399RS08"/>
<keyword evidence="4" id="KW-1185">Reference proteome</keyword>
<dbReference type="PANTHER" id="PTHR43798:SF31">
    <property type="entry name" value="AB HYDROLASE SUPERFAMILY PROTEIN YCLE"/>
    <property type="match status" value="1"/>
</dbReference>
<name>A0A399RS08_9PROT</name>
<protein>
    <submittedName>
        <fullName evidence="3">Alpha/beta hydrolase</fullName>
    </submittedName>
</protein>
<dbReference type="Pfam" id="PF00561">
    <property type="entry name" value="Abhydrolase_1"/>
    <property type="match status" value="1"/>
</dbReference>
<dbReference type="GO" id="GO:0016787">
    <property type="term" value="F:hydrolase activity"/>
    <property type="evidence" value="ECO:0007669"/>
    <property type="project" value="UniProtKB-KW"/>
</dbReference>
<reference evidence="3 4" key="1">
    <citation type="submission" date="2018-08" db="EMBL/GenBank/DDBJ databases">
        <title>Henriciella mobilis sp. nov., isolated from seawater.</title>
        <authorList>
            <person name="Cheng H."/>
            <person name="Wu Y.-H."/>
            <person name="Xu X.-W."/>
            <person name="Guo L.-L."/>
        </authorList>
    </citation>
    <scope>NUCLEOTIDE SEQUENCE [LARGE SCALE GENOMIC DNA]</scope>
    <source>
        <strain evidence="3 4">JN25</strain>
    </source>
</reference>
<dbReference type="SUPFAM" id="SSF53474">
    <property type="entry name" value="alpha/beta-Hydrolases"/>
    <property type="match status" value="1"/>
</dbReference>
<evidence type="ECO:0000313" key="4">
    <source>
        <dbReference type="Proteomes" id="UP000266385"/>
    </source>
</evidence>
<dbReference type="Gene3D" id="3.40.50.1820">
    <property type="entry name" value="alpha/beta hydrolase"/>
    <property type="match status" value="1"/>
</dbReference>
<evidence type="ECO:0000259" key="2">
    <source>
        <dbReference type="Pfam" id="PF00561"/>
    </source>
</evidence>
<dbReference type="PANTHER" id="PTHR43798">
    <property type="entry name" value="MONOACYLGLYCEROL LIPASE"/>
    <property type="match status" value="1"/>
</dbReference>
<keyword evidence="1 3" id="KW-0378">Hydrolase</keyword>
<dbReference type="InterPro" id="IPR000073">
    <property type="entry name" value="AB_hydrolase_1"/>
</dbReference>
<dbReference type="InterPro" id="IPR029058">
    <property type="entry name" value="AB_hydrolase_fold"/>
</dbReference>
<proteinExistence type="predicted"/>
<gene>
    <name evidence="3" type="ORF">D1223_04270</name>
</gene>
<comment type="caution">
    <text evidence="3">The sequence shown here is derived from an EMBL/GenBank/DDBJ whole genome shotgun (WGS) entry which is preliminary data.</text>
</comment>
<dbReference type="EMBL" id="QWFX01000005">
    <property type="protein sequence ID" value="RIJ33064.1"/>
    <property type="molecule type" value="Genomic_DNA"/>
</dbReference>
<dbReference type="InterPro" id="IPR050266">
    <property type="entry name" value="AB_hydrolase_sf"/>
</dbReference>